<dbReference type="Proteomes" id="UP000252254">
    <property type="component" value="Unassembled WGS sequence"/>
</dbReference>
<accession>A0A366E7N0</accession>
<organism evidence="3 4">
    <name type="scientific">Paraliobacillus ryukyuensis</name>
    <dbReference type="NCBI Taxonomy" id="200904"/>
    <lineage>
        <taxon>Bacteria</taxon>
        <taxon>Bacillati</taxon>
        <taxon>Bacillota</taxon>
        <taxon>Bacilli</taxon>
        <taxon>Bacillales</taxon>
        <taxon>Bacillaceae</taxon>
        <taxon>Paraliobacillus</taxon>
    </lineage>
</organism>
<evidence type="ECO:0000256" key="2">
    <source>
        <dbReference type="SAM" id="SignalP"/>
    </source>
</evidence>
<protein>
    <submittedName>
        <fullName evidence="3">YhcN/YlaJ family sporulation lipoprotein</fullName>
    </submittedName>
</protein>
<comment type="caution">
    <text evidence="3">The sequence shown here is derived from an EMBL/GenBank/DDBJ whole genome shotgun (WGS) entry which is preliminary data.</text>
</comment>
<name>A0A366E7N0_9BACI</name>
<feature type="compositionally biased region" description="Polar residues" evidence="1">
    <location>
        <begin position="74"/>
        <end position="92"/>
    </location>
</feature>
<dbReference type="PROSITE" id="PS51257">
    <property type="entry name" value="PROKAR_LIPOPROTEIN"/>
    <property type="match status" value="1"/>
</dbReference>
<feature type="signal peptide" evidence="2">
    <location>
        <begin position="1"/>
        <end position="20"/>
    </location>
</feature>
<dbReference type="AlphaFoldDB" id="A0A366E7N0"/>
<dbReference type="STRING" id="200904.GCA_900168775_01145"/>
<keyword evidence="4" id="KW-1185">Reference proteome</keyword>
<gene>
    <name evidence="3" type="ORF">DES48_105158</name>
</gene>
<evidence type="ECO:0000313" key="3">
    <source>
        <dbReference type="EMBL" id="RBO98307.1"/>
    </source>
</evidence>
<evidence type="ECO:0000313" key="4">
    <source>
        <dbReference type="Proteomes" id="UP000252254"/>
    </source>
</evidence>
<keyword evidence="3" id="KW-0449">Lipoprotein</keyword>
<proteinExistence type="predicted"/>
<feature type="region of interest" description="Disordered" evidence="1">
    <location>
        <begin position="73"/>
        <end position="95"/>
    </location>
</feature>
<dbReference type="GO" id="GO:0030435">
    <property type="term" value="P:sporulation resulting in formation of a cellular spore"/>
    <property type="evidence" value="ECO:0007669"/>
    <property type="project" value="InterPro"/>
</dbReference>
<dbReference type="InterPro" id="IPR019076">
    <property type="entry name" value="Spore_lipoprot_YhcN/YlaJ-like"/>
</dbReference>
<dbReference type="Pfam" id="PF09580">
    <property type="entry name" value="Spore_YhcN_YlaJ"/>
    <property type="match status" value="1"/>
</dbReference>
<dbReference type="EMBL" id="QNRI01000005">
    <property type="protein sequence ID" value="RBO98307.1"/>
    <property type="molecule type" value="Genomic_DNA"/>
</dbReference>
<dbReference type="RefSeq" id="WP_170126197.1">
    <property type="nucleotide sequence ID" value="NZ_BAABQN010000005.1"/>
</dbReference>
<sequence>MNFKKITISTAALITLTACGAGNNYEVGQNQPDNLQPVRNDSRIEAPMQGGYNRANQNNRTTYDGTYQRDQDLTADNNRMNNDQYGGATNNIGRGRYSHINNRQQDEQYKVSKKATKRITSKMDNIDNAYVLTMGNNAYVAAKVKDNKGKMSDKIKEDIAKLVKSEEYNIDYVYVSTNPDFVNLTTDYADDMANGDPVEGFFDQMGNMIQRIFPQAQQ</sequence>
<evidence type="ECO:0000256" key="1">
    <source>
        <dbReference type="SAM" id="MobiDB-lite"/>
    </source>
</evidence>
<reference evidence="3 4" key="1">
    <citation type="submission" date="2018-06" db="EMBL/GenBank/DDBJ databases">
        <title>Genomic Encyclopedia of Type Strains, Phase IV (KMG-IV): sequencing the most valuable type-strain genomes for metagenomic binning, comparative biology and taxonomic classification.</title>
        <authorList>
            <person name="Goeker M."/>
        </authorList>
    </citation>
    <scope>NUCLEOTIDE SEQUENCE [LARGE SCALE GENOMIC DNA]</scope>
    <source>
        <strain evidence="3 4">DSM 15140</strain>
    </source>
</reference>
<dbReference type="NCBIfam" id="TIGR02898">
    <property type="entry name" value="spore_YhcN_YlaJ"/>
    <property type="match status" value="1"/>
</dbReference>
<keyword evidence="2" id="KW-0732">Signal</keyword>
<feature type="chain" id="PRO_5016858544" evidence="2">
    <location>
        <begin position="21"/>
        <end position="218"/>
    </location>
</feature>
<dbReference type="InterPro" id="IPR014247">
    <property type="entry name" value="Spore_lipoprot_YhcN/YlaJ"/>
</dbReference>